<dbReference type="InterPro" id="IPR004881">
    <property type="entry name" value="Ribosome_biogen_GTPase_RsgA"/>
</dbReference>
<evidence type="ECO:0000313" key="5">
    <source>
        <dbReference type="EMBL" id="MBO8442898.1"/>
    </source>
</evidence>
<evidence type="ECO:0000259" key="4">
    <source>
        <dbReference type="PROSITE" id="PS51721"/>
    </source>
</evidence>
<dbReference type="PANTHER" id="PTHR32120:SF11">
    <property type="entry name" value="SMALL RIBOSOMAL SUBUNIT BIOGENESIS GTPASE RSGA 1, MITOCHONDRIAL-RELATED"/>
    <property type="match status" value="1"/>
</dbReference>
<dbReference type="NCBIfam" id="TIGR00157">
    <property type="entry name" value="ribosome small subunit-dependent GTPase A"/>
    <property type="match status" value="1"/>
</dbReference>
<dbReference type="SUPFAM" id="SSF50249">
    <property type="entry name" value="Nucleic acid-binding proteins"/>
    <property type="match status" value="1"/>
</dbReference>
<evidence type="ECO:0000256" key="2">
    <source>
        <dbReference type="ARBA" id="ARBA00023134"/>
    </source>
</evidence>
<accession>A0A9D9EA46</accession>
<feature type="non-terminal residue" evidence="5">
    <location>
        <position position="262"/>
    </location>
</feature>
<evidence type="ECO:0000313" key="6">
    <source>
        <dbReference type="Proteomes" id="UP000823633"/>
    </source>
</evidence>
<dbReference type="GO" id="GO:0003924">
    <property type="term" value="F:GTPase activity"/>
    <property type="evidence" value="ECO:0007669"/>
    <property type="project" value="InterPro"/>
</dbReference>
<dbReference type="GO" id="GO:0005525">
    <property type="term" value="F:GTP binding"/>
    <property type="evidence" value="ECO:0007669"/>
    <property type="project" value="UniProtKB-KW"/>
</dbReference>
<proteinExistence type="predicted"/>
<dbReference type="PANTHER" id="PTHR32120">
    <property type="entry name" value="SMALL RIBOSOMAL SUBUNIT BIOGENESIS GTPASE RSGA"/>
    <property type="match status" value="1"/>
</dbReference>
<dbReference type="SUPFAM" id="SSF52540">
    <property type="entry name" value="P-loop containing nucleoside triphosphate hydrolases"/>
    <property type="match status" value="1"/>
</dbReference>
<dbReference type="Pfam" id="PF03193">
    <property type="entry name" value="RsgA_GTPase"/>
    <property type="match status" value="1"/>
</dbReference>
<dbReference type="EMBL" id="JADIMU010000026">
    <property type="protein sequence ID" value="MBO8442898.1"/>
    <property type="molecule type" value="Genomic_DNA"/>
</dbReference>
<evidence type="ECO:0000259" key="3">
    <source>
        <dbReference type="PROSITE" id="PS50936"/>
    </source>
</evidence>
<dbReference type="PROSITE" id="PS50936">
    <property type="entry name" value="ENGC_GTPASE"/>
    <property type="match status" value="1"/>
</dbReference>
<organism evidence="5 6">
    <name type="scientific">Candidatus Aphodenecus pullistercoris</name>
    <dbReference type="NCBI Taxonomy" id="2840669"/>
    <lineage>
        <taxon>Bacteria</taxon>
        <taxon>Pseudomonadati</taxon>
        <taxon>Spirochaetota</taxon>
        <taxon>Spirochaetia</taxon>
        <taxon>Spirochaetales</taxon>
        <taxon>Candidatus Aphodenecus</taxon>
    </lineage>
</organism>
<protein>
    <submittedName>
        <fullName evidence="5">Ribosome small subunit-dependent GTPase A</fullName>
    </submittedName>
</protein>
<gene>
    <name evidence="5" type="primary">rsgA</name>
    <name evidence="5" type="ORF">IAC42_03980</name>
</gene>
<comment type="caution">
    <text evidence="5">The sequence shown here is derived from an EMBL/GenBank/DDBJ whole genome shotgun (WGS) entry which is preliminary data.</text>
</comment>
<evidence type="ECO:0000256" key="1">
    <source>
        <dbReference type="ARBA" id="ARBA00022741"/>
    </source>
</evidence>
<dbReference type="InterPro" id="IPR012340">
    <property type="entry name" value="NA-bd_OB-fold"/>
</dbReference>
<dbReference type="Proteomes" id="UP000823633">
    <property type="component" value="Unassembled WGS sequence"/>
</dbReference>
<feature type="domain" description="CP-type G" evidence="4">
    <location>
        <begin position="77"/>
        <end position="234"/>
    </location>
</feature>
<name>A0A9D9EA46_9SPIR</name>
<dbReference type="InterPro" id="IPR027417">
    <property type="entry name" value="P-loop_NTPase"/>
</dbReference>
<dbReference type="AlphaFoldDB" id="A0A9D9EA46"/>
<dbReference type="InterPro" id="IPR010914">
    <property type="entry name" value="RsgA_GTPase_dom"/>
</dbReference>
<keyword evidence="2" id="KW-0342">GTP-binding</keyword>
<keyword evidence="1" id="KW-0547">Nucleotide-binding</keyword>
<dbReference type="Gene3D" id="2.40.50.140">
    <property type="entry name" value="Nucleic acid-binding proteins"/>
    <property type="match status" value="1"/>
</dbReference>
<reference evidence="5" key="2">
    <citation type="journal article" date="2021" name="PeerJ">
        <title>Extensive microbial diversity within the chicken gut microbiome revealed by metagenomics and culture.</title>
        <authorList>
            <person name="Gilroy R."/>
            <person name="Ravi A."/>
            <person name="Getino M."/>
            <person name="Pursley I."/>
            <person name="Horton D.L."/>
            <person name="Alikhan N.F."/>
            <person name="Baker D."/>
            <person name="Gharbi K."/>
            <person name="Hall N."/>
            <person name="Watson M."/>
            <person name="Adriaenssens E.M."/>
            <person name="Foster-Nyarko E."/>
            <person name="Jarju S."/>
            <person name="Secka A."/>
            <person name="Antonio M."/>
            <person name="Oren A."/>
            <person name="Chaudhuri R.R."/>
            <person name="La Ragione R."/>
            <person name="Hildebrand F."/>
            <person name="Pallen M.J."/>
        </authorList>
    </citation>
    <scope>NUCLEOTIDE SEQUENCE</scope>
    <source>
        <strain evidence="5">11167</strain>
    </source>
</reference>
<feature type="domain" description="EngC GTPase" evidence="3">
    <location>
        <begin position="86"/>
        <end position="232"/>
    </location>
</feature>
<dbReference type="InterPro" id="IPR030378">
    <property type="entry name" value="G_CP_dom"/>
</dbReference>
<dbReference type="CDD" id="cd01854">
    <property type="entry name" value="YjeQ_EngC"/>
    <property type="match status" value="1"/>
</dbReference>
<sequence length="262" mass="29715">MKAVVRSAISSLYEGWCEEEGRLYRLRIKGRVLRLGEWEYNPLAVGDEVEFTPYSPTEGLITARLDRRSAFCRWNIKLEKNQTIAANMDQVAIVTSAYEPPFRPRFLDRALSCVQGDAHVMIVMNKCDFDLSEDEFDRWALYHRLGYDILAVSAATGEGIDELKRRLRGHVTALVGQSGVGKSSLVNLIIQPEKKQATNAISDKYQRGRHTTNHSLWLERDDIVLIDTPGVRELLVPYEDKSVLEASFPEFAAFHDSCEYGG</sequence>
<dbReference type="PROSITE" id="PS51721">
    <property type="entry name" value="G_CP"/>
    <property type="match status" value="1"/>
</dbReference>
<reference evidence="5" key="1">
    <citation type="submission" date="2020-10" db="EMBL/GenBank/DDBJ databases">
        <authorList>
            <person name="Gilroy R."/>
        </authorList>
    </citation>
    <scope>NUCLEOTIDE SEQUENCE</scope>
    <source>
        <strain evidence="5">11167</strain>
    </source>
</reference>
<dbReference type="Gene3D" id="3.40.50.300">
    <property type="entry name" value="P-loop containing nucleotide triphosphate hydrolases"/>
    <property type="match status" value="1"/>
</dbReference>